<evidence type="ECO:0000259" key="6">
    <source>
        <dbReference type="PROSITE" id="PS50865"/>
    </source>
</evidence>
<feature type="region of interest" description="Disordered" evidence="5">
    <location>
        <begin position="873"/>
        <end position="895"/>
    </location>
</feature>
<organism evidence="8">
    <name type="scientific">Chlorella variabilis</name>
    <name type="common">Green alga</name>
    <dbReference type="NCBI Taxonomy" id="554065"/>
    <lineage>
        <taxon>Eukaryota</taxon>
        <taxon>Viridiplantae</taxon>
        <taxon>Chlorophyta</taxon>
        <taxon>core chlorophytes</taxon>
        <taxon>Trebouxiophyceae</taxon>
        <taxon>Chlorellales</taxon>
        <taxon>Chlorellaceae</taxon>
        <taxon>Chlorella clade</taxon>
        <taxon>Chlorella</taxon>
    </lineage>
</organism>
<protein>
    <recommendedName>
        <fullName evidence="6">MYND-type domain-containing protein</fullName>
    </recommendedName>
</protein>
<proteinExistence type="predicted"/>
<dbReference type="InParanoid" id="E1ZP34"/>
<dbReference type="AlphaFoldDB" id="E1ZP34"/>
<dbReference type="STRING" id="554065.E1ZP34"/>
<dbReference type="Gene3D" id="6.10.140.2220">
    <property type="match status" value="1"/>
</dbReference>
<evidence type="ECO:0000313" key="7">
    <source>
        <dbReference type="EMBL" id="EFN52446.1"/>
    </source>
</evidence>
<evidence type="ECO:0000256" key="3">
    <source>
        <dbReference type="ARBA" id="ARBA00022833"/>
    </source>
</evidence>
<dbReference type="PROSITE" id="PS50865">
    <property type="entry name" value="ZF_MYND_2"/>
    <property type="match status" value="1"/>
</dbReference>
<dbReference type="Proteomes" id="UP000008141">
    <property type="component" value="Unassembled WGS sequence"/>
</dbReference>
<dbReference type="SUPFAM" id="SSF144232">
    <property type="entry name" value="HIT/MYND zinc finger-like"/>
    <property type="match status" value="1"/>
</dbReference>
<keyword evidence="2 4" id="KW-0863">Zinc-finger</keyword>
<dbReference type="OrthoDB" id="534422at2759"/>
<keyword evidence="1" id="KW-0479">Metal-binding</keyword>
<dbReference type="EMBL" id="GL433856">
    <property type="protein sequence ID" value="EFN52446.1"/>
    <property type="molecule type" value="Genomic_DNA"/>
</dbReference>
<dbReference type="GO" id="GO:0008270">
    <property type="term" value="F:zinc ion binding"/>
    <property type="evidence" value="ECO:0007669"/>
    <property type="project" value="UniProtKB-KW"/>
</dbReference>
<accession>E1ZP34</accession>
<keyword evidence="8" id="KW-1185">Reference proteome</keyword>
<dbReference type="RefSeq" id="XP_005844548.1">
    <property type="nucleotide sequence ID" value="XM_005844486.1"/>
</dbReference>
<name>E1ZP34_CHLVA</name>
<evidence type="ECO:0000313" key="8">
    <source>
        <dbReference type="Proteomes" id="UP000008141"/>
    </source>
</evidence>
<evidence type="ECO:0000256" key="1">
    <source>
        <dbReference type="ARBA" id="ARBA00022723"/>
    </source>
</evidence>
<feature type="domain" description="MYND-type" evidence="6">
    <location>
        <begin position="911"/>
        <end position="956"/>
    </location>
</feature>
<evidence type="ECO:0000256" key="2">
    <source>
        <dbReference type="ARBA" id="ARBA00022771"/>
    </source>
</evidence>
<sequence>MGDPSAVWGTIGVGVERLHAALPVMSNSRDALATITSLNDLANACGAAALLSGPVPLAVSRAFAGLGGCLAEGSASLRHRQLQPNYNASTANRVMFFEAQAISQAFAMMLGLLESQALQLAEADWIRLLTAAVVPLEVMLPQLRSLRAEVLQGSRREAAVEMLHRHVWCASKPVYALLSLLTPPCEVMPSRAAALLAATSLKPQKLAPWVCAISEATCAYMTVTNSYVPPYTTLIPVLRNLLAADTCPGLRAVVHAQAEVQVQVVRLCARCFVLPEAQWEAALADGERCIMLLEVVETMANECCTEGRRAWEAGSIRAGRATLLATAGSLAAHPRLAAAQERREQAGLMAACLELTASLAHDVLQLFLEVEGQQLPASLLQRAEGLLCQLGGPGGLPLLCQLAGEVAEAAGADAGRGAAAGRRPGFGGMCWGEFPMEWFNTLNSWCLVLPRFDLSACIRTPGVHAAACRAAEALLRLAPLLPRQPAWQPGPGGERVWRTAATAVAAAGGALPLILRRDPDAPGTLAAMMSVGVPKLAAALLVAPSTPPSHASASPESAAASYRALVTACRYTHALAPHQHACSTAQDRRPGEAGRAGALPVPVSAPDAPEVFVTEPTLGCVAECLDRAAVLALQLNAAMLQQVPPGEQEPYVRSAGVGGRMECCLLLYLAALPALPRLPAGAQIRAALECGRCSVLLRMLNEQALTLWRLLLGEGGTAAVAGVDTRCLLADMAYRGLEAHFYSLLPTLANCDLSAFTTPLTMLERAAELEPSLIAALARHNTLLRMLGGLGGTLADVARPGGELAAQALPIYEQRSSLLRRLVPHLPIDPSQQDEVRHCVEGCLEAEYARNRRSMEVLCDVADAQLAKEAREAAAEQAANVPRPRRPPLSPEGRQLAERRARALALLKCANPRCSRLEGASEAAAPRGRLCSGCRTVRFCSEACSQQEWPQHRAACRLLRAPPPNG</sequence>
<gene>
    <name evidence="7" type="ORF">CHLNCDRAFT_54500</name>
</gene>
<dbReference type="GeneID" id="17351881"/>
<keyword evidence="3" id="KW-0862">Zinc</keyword>
<dbReference type="Pfam" id="PF01753">
    <property type="entry name" value="zf-MYND"/>
    <property type="match status" value="1"/>
</dbReference>
<evidence type="ECO:0000256" key="4">
    <source>
        <dbReference type="PROSITE-ProRule" id="PRU00134"/>
    </source>
</evidence>
<evidence type="ECO:0000256" key="5">
    <source>
        <dbReference type="SAM" id="MobiDB-lite"/>
    </source>
</evidence>
<reference evidence="7 8" key="1">
    <citation type="journal article" date="2010" name="Plant Cell">
        <title>The Chlorella variabilis NC64A genome reveals adaptation to photosymbiosis, coevolution with viruses, and cryptic sex.</title>
        <authorList>
            <person name="Blanc G."/>
            <person name="Duncan G."/>
            <person name="Agarkova I."/>
            <person name="Borodovsky M."/>
            <person name="Gurnon J."/>
            <person name="Kuo A."/>
            <person name="Lindquist E."/>
            <person name="Lucas S."/>
            <person name="Pangilinan J."/>
            <person name="Polle J."/>
            <person name="Salamov A."/>
            <person name="Terry A."/>
            <person name="Yamada T."/>
            <person name="Dunigan D.D."/>
            <person name="Grigoriev I.V."/>
            <person name="Claverie J.M."/>
            <person name="Van Etten J.L."/>
        </authorList>
    </citation>
    <scope>NUCLEOTIDE SEQUENCE [LARGE SCALE GENOMIC DNA]</scope>
    <source>
        <strain evidence="7 8">NC64A</strain>
    </source>
</reference>
<dbReference type="InterPro" id="IPR002893">
    <property type="entry name" value="Znf_MYND"/>
</dbReference>
<dbReference type="KEGG" id="cvr:CHLNCDRAFT_54500"/>